<evidence type="ECO:0000313" key="6">
    <source>
        <dbReference type="EMBL" id="MBR7832584.1"/>
    </source>
</evidence>
<dbReference type="EMBL" id="JAGSOG010000013">
    <property type="protein sequence ID" value="MBR7832584.1"/>
    <property type="molecule type" value="Genomic_DNA"/>
</dbReference>
<dbReference type="PANTHER" id="PTHR30055:SF238">
    <property type="entry name" value="MYCOFACTOCIN BIOSYNTHESIS TRANSCRIPTIONAL REGULATOR MFTR-RELATED"/>
    <property type="match status" value="1"/>
</dbReference>
<sequence>MSRWEPDAASRLMKAATELFDEQGYDATTVAEIAERAGLTKRTFFRHYADKREVLFNGSGQLERCWLEGIEAAPADAEPLAAVAAGFDPVAEMFAERHAFARVRSRIVQANPELQERELIKLHKLAGVVKGALLRRGVPEHAATLAAHVGLAVFSVAFGHWVEQNDPARLRALFDESLAQMRSVTSA</sequence>
<comment type="caution">
    <text evidence="6">The sequence shown here is derived from an EMBL/GenBank/DDBJ whole genome shotgun (WGS) entry which is preliminary data.</text>
</comment>
<dbReference type="AlphaFoldDB" id="A0A941EP35"/>
<dbReference type="InterPro" id="IPR041347">
    <property type="entry name" value="MftR_C"/>
</dbReference>
<dbReference type="InterPro" id="IPR050109">
    <property type="entry name" value="HTH-type_TetR-like_transc_reg"/>
</dbReference>
<dbReference type="PANTHER" id="PTHR30055">
    <property type="entry name" value="HTH-TYPE TRANSCRIPTIONAL REGULATOR RUTR"/>
    <property type="match status" value="1"/>
</dbReference>
<organism evidence="6 7">
    <name type="scientific">Actinospica durhamensis</name>
    <dbReference type="NCBI Taxonomy" id="1508375"/>
    <lineage>
        <taxon>Bacteria</taxon>
        <taxon>Bacillati</taxon>
        <taxon>Actinomycetota</taxon>
        <taxon>Actinomycetes</taxon>
        <taxon>Catenulisporales</taxon>
        <taxon>Actinospicaceae</taxon>
        <taxon>Actinospica</taxon>
    </lineage>
</organism>
<protein>
    <submittedName>
        <fullName evidence="6">TetR family transcriptional regulator</fullName>
    </submittedName>
</protein>
<dbReference type="SUPFAM" id="SSF46689">
    <property type="entry name" value="Homeodomain-like"/>
    <property type="match status" value="1"/>
</dbReference>
<feature type="domain" description="HTH tetR-type" evidence="5">
    <location>
        <begin position="6"/>
        <end position="66"/>
    </location>
</feature>
<dbReference type="InterPro" id="IPR001647">
    <property type="entry name" value="HTH_TetR"/>
</dbReference>
<keyword evidence="2 4" id="KW-0238">DNA-binding</keyword>
<reference evidence="6" key="1">
    <citation type="submission" date="2021-04" db="EMBL/GenBank/DDBJ databases">
        <title>Genome based classification of Actinospica acidithermotolerans sp. nov., an actinobacterium isolated from an Indonesian hot spring.</title>
        <authorList>
            <person name="Kusuma A.B."/>
            <person name="Putra K.E."/>
            <person name="Nafisah S."/>
            <person name="Loh J."/>
            <person name="Nouioui I."/>
            <person name="Goodfellow M."/>
        </authorList>
    </citation>
    <scope>NUCLEOTIDE SEQUENCE</scope>
    <source>
        <strain evidence="6">CSCA 57</strain>
    </source>
</reference>
<dbReference type="GO" id="GO:0003700">
    <property type="term" value="F:DNA-binding transcription factor activity"/>
    <property type="evidence" value="ECO:0007669"/>
    <property type="project" value="TreeGrafter"/>
</dbReference>
<accession>A0A941EP35</accession>
<keyword evidence="1" id="KW-0805">Transcription regulation</keyword>
<proteinExistence type="predicted"/>
<dbReference type="GO" id="GO:0000976">
    <property type="term" value="F:transcription cis-regulatory region binding"/>
    <property type="evidence" value="ECO:0007669"/>
    <property type="project" value="TreeGrafter"/>
</dbReference>
<dbReference type="PRINTS" id="PR00455">
    <property type="entry name" value="HTHTETR"/>
</dbReference>
<name>A0A941EP35_9ACTN</name>
<evidence type="ECO:0000256" key="3">
    <source>
        <dbReference type="ARBA" id="ARBA00023163"/>
    </source>
</evidence>
<gene>
    <name evidence="6" type="ORF">KDL01_04900</name>
</gene>
<keyword evidence="3" id="KW-0804">Transcription</keyword>
<evidence type="ECO:0000256" key="4">
    <source>
        <dbReference type="PROSITE-ProRule" id="PRU00335"/>
    </source>
</evidence>
<evidence type="ECO:0000313" key="7">
    <source>
        <dbReference type="Proteomes" id="UP000675781"/>
    </source>
</evidence>
<dbReference type="InterPro" id="IPR009057">
    <property type="entry name" value="Homeodomain-like_sf"/>
</dbReference>
<keyword evidence="7" id="KW-1185">Reference proteome</keyword>
<dbReference type="Gene3D" id="1.10.357.10">
    <property type="entry name" value="Tetracycline Repressor, domain 2"/>
    <property type="match status" value="1"/>
</dbReference>
<dbReference type="PROSITE" id="PS50977">
    <property type="entry name" value="HTH_TETR_2"/>
    <property type="match status" value="1"/>
</dbReference>
<dbReference type="Pfam" id="PF17754">
    <property type="entry name" value="TetR_C_14"/>
    <property type="match status" value="1"/>
</dbReference>
<evidence type="ECO:0000256" key="1">
    <source>
        <dbReference type="ARBA" id="ARBA00023015"/>
    </source>
</evidence>
<evidence type="ECO:0000259" key="5">
    <source>
        <dbReference type="PROSITE" id="PS50977"/>
    </source>
</evidence>
<dbReference type="Pfam" id="PF00440">
    <property type="entry name" value="TetR_N"/>
    <property type="match status" value="1"/>
</dbReference>
<dbReference type="Proteomes" id="UP000675781">
    <property type="component" value="Unassembled WGS sequence"/>
</dbReference>
<feature type="DNA-binding region" description="H-T-H motif" evidence="4">
    <location>
        <begin position="29"/>
        <end position="48"/>
    </location>
</feature>
<evidence type="ECO:0000256" key="2">
    <source>
        <dbReference type="ARBA" id="ARBA00023125"/>
    </source>
</evidence>
<dbReference type="RefSeq" id="WP_212527111.1">
    <property type="nucleotide sequence ID" value="NZ_JAGSOG010000013.1"/>
</dbReference>